<feature type="domain" description="HTH gntR-type" evidence="4">
    <location>
        <begin position="2"/>
        <end position="69"/>
    </location>
</feature>
<dbReference type="AlphaFoldDB" id="A0A372IKE0"/>
<proteinExistence type="predicted"/>
<dbReference type="SUPFAM" id="SSF46785">
    <property type="entry name" value="Winged helix' DNA-binding domain"/>
    <property type="match status" value="1"/>
</dbReference>
<dbReference type="InterPro" id="IPR000524">
    <property type="entry name" value="Tscrpt_reg_HTH_GntR"/>
</dbReference>
<evidence type="ECO:0000256" key="1">
    <source>
        <dbReference type="ARBA" id="ARBA00023015"/>
    </source>
</evidence>
<sequence length="239" mass="27395">MQTIVERLYQKVRQDIVECELSPGAAFSEAELGRRYHASRTPVREVCRRLENDGLIRIIPFRGYAIAPLSVTEFHNLEELQMIFEPSAAAFAAERATSAELDEMDLLAEYEYQVGDRQSYRQFIRQNYQLHCLIARATRNQQLYDVVSNVHVRLMRFFYLGLPFDSYGPALVKEHVGLAAAIRARDPEMARLRATEHITNAMQRSASLLMSALRFGEAVFEPVRDEQRLSVSARLSVKP</sequence>
<dbReference type="PROSITE" id="PS50949">
    <property type="entry name" value="HTH_GNTR"/>
    <property type="match status" value="1"/>
</dbReference>
<dbReference type="GO" id="GO:0003677">
    <property type="term" value="F:DNA binding"/>
    <property type="evidence" value="ECO:0007669"/>
    <property type="project" value="UniProtKB-KW"/>
</dbReference>
<keyword evidence="2" id="KW-0238">DNA-binding</keyword>
<dbReference type="CDD" id="cd07377">
    <property type="entry name" value="WHTH_GntR"/>
    <property type="match status" value="1"/>
</dbReference>
<dbReference type="PANTHER" id="PTHR43537">
    <property type="entry name" value="TRANSCRIPTIONAL REGULATOR, GNTR FAMILY"/>
    <property type="match status" value="1"/>
</dbReference>
<protein>
    <submittedName>
        <fullName evidence="5">GntR family transcriptional regulator</fullName>
    </submittedName>
</protein>
<reference evidence="5 6" key="1">
    <citation type="submission" date="2018-08" db="EMBL/GenBank/DDBJ databases">
        <title>Acidipila sp. 4G-K13, an acidobacterium isolated from forest soil.</title>
        <authorList>
            <person name="Gao Z.-H."/>
            <person name="Qiu L.-H."/>
        </authorList>
    </citation>
    <scope>NUCLEOTIDE SEQUENCE [LARGE SCALE GENOMIC DNA]</scope>
    <source>
        <strain evidence="5 6">4G-K13</strain>
    </source>
</reference>
<dbReference type="OrthoDB" id="9781630at2"/>
<accession>A0A372IKE0</accession>
<keyword evidence="3" id="KW-0804">Transcription</keyword>
<keyword evidence="6" id="KW-1185">Reference proteome</keyword>
<evidence type="ECO:0000259" key="4">
    <source>
        <dbReference type="PROSITE" id="PS50949"/>
    </source>
</evidence>
<dbReference type="InterPro" id="IPR036388">
    <property type="entry name" value="WH-like_DNA-bd_sf"/>
</dbReference>
<evidence type="ECO:0000256" key="3">
    <source>
        <dbReference type="ARBA" id="ARBA00023163"/>
    </source>
</evidence>
<dbReference type="SMART" id="SM00345">
    <property type="entry name" value="HTH_GNTR"/>
    <property type="match status" value="1"/>
</dbReference>
<dbReference type="Gene3D" id="1.10.10.10">
    <property type="entry name" value="Winged helix-like DNA-binding domain superfamily/Winged helix DNA-binding domain"/>
    <property type="match status" value="1"/>
</dbReference>
<comment type="caution">
    <text evidence="5">The sequence shown here is derived from an EMBL/GenBank/DDBJ whole genome shotgun (WGS) entry which is preliminary data.</text>
</comment>
<dbReference type="InterPro" id="IPR036390">
    <property type="entry name" value="WH_DNA-bd_sf"/>
</dbReference>
<dbReference type="Proteomes" id="UP000264702">
    <property type="component" value="Unassembled WGS sequence"/>
</dbReference>
<dbReference type="GO" id="GO:0003700">
    <property type="term" value="F:DNA-binding transcription factor activity"/>
    <property type="evidence" value="ECO:0007669"/>
    <property type="project" value="InterPro"/>
</dbReference>
<dbReference type="InterPro" id="IPR011711">
    <property type="entry name" value="GntR_C"/>
</dbReference>
<evidence type="ECO:0000256" key="2">
    <source>
        <dbReference type="ARBA" id="ARBA00023125"/>
    </source>
</evidence>
<dbReference type="PANTHER" id="PTHR43537:SF5">
    <property type="entry name" value="UXU OPERON TRANSCRIPTIONAL REGULATOR"/>
    <property type="match status" value="1"/>
</dbReference>
<keyword evidence="1" id="KW-0805">Transcription regulation</keyword>
<dbReference type="Pfam" id="PF00392">
    <property type="entry name" value="GntR"/>
    <property type="match status" value="1"/>
</dbReference>
<dbReference type="Pfam" id="PF07729">
    <property type="entry name" value="FCD"/>
    <property type="match status" value="1"/>
</dbReference>
<dbReference type="Gene3D" id="1.20.120.530">
    <property type="entry name" value="GntR ligand-binding domain-like"/>
    <property type="match status" value="1"/>
</dbReference>
<gene>
    <name evidence="5" type="ORF">D0Y96_16795</name>
</gene>
<dbReference type="RefSeq" id="WP_117302211.1">
    <property type="nucleotide sequence ID" value="NZ_QVQT02000006.1"/>
</dbReference>
<dbReference type="SUPFAM" id="SSF48008">
    <property type="entry name" value="GntR ligand-binding domain-like"/>
    <property type="match status" value="1"/>
</dbReference>
<dbReference type="InterPro" id="IPR008920">
    <property type="entry name" value="TF_FadR/GntR_C"/>
</dbReference>
<dbReference type="EMBL" id="QVQT01000006">
    <property type="protein sequence ID" value="RFU15335.1"/>
    <property type="molecule type" value="Genomic_DNA"/>
</dbReference>
<organism evidence="5 6">
    <name type="scientific">Paracidobacterium acidisoli</name>
    <dbReference type="NCBI Taxonomy" id="2303751"/>
    <lineage>
        <taxon>Bacteria</taxon>
        <taxon>Pseudomonadati</taxon>
        <taxon>Acidobacteriota</taxon>
        <taxon>Terriglobia</taxon>
        <taxon>Terriglobales</taxon>
        <taxon>Acidobacteriaceae</taxon>
        <taxon>Paracidobacterium</taxon>
    </lineage>
</organism>
<evidence type="ECO:0000313" key="5">
    <source>
        <dbReference type="EMBL" id="RFU15335.1"/>
    </source>
</evidence>
<name>A0A372IKE0_9BACT</name>
<evidence type="ECO:0000313" key="6">
    <source>
        <dbReference type="Proteomes" id="UP000264702"/>
    </source>
</evidence>
<dbReference type="SMART" id="SM00895">
    <property type="entry name" value="FCD"/>
    <property type="match status" value="1"/>
</dbReference>